<dbReference type="AlphaFoldDB" id="A0AA87ZAL6"/>
<proteinExistence type="predicted"/>
<dbReference type="EMBL" id="BTGU01002845">
    <property type="protein sequence ID" value="GMN22603.1"/>
    <property type="molecule type" value="Genomic_DNA"/>
</dbReference>
<dbReference type="Proteomes" id="UP001187192">
    <property type="component" value="Unassembled WGS sequence"/>
</dbReference>
<name>A0AA87ZAL6_FICCA</name>
<organism evidence="1 2">
    <name type="scientific">Ficus carica</name>
    <name type="common">Common fig</name>
    <dbReference type="NCBI Taxonomy" id="3494"/>
    <lineage>
        <taxon>Eukaryota</taxon>
        <taxon>Viridiplantae</taxon>
        <taxon>Streptophyta</taxon>
        <taxon>Embryophyta</taxon>
        <taxon>Tracheophyta</taxon>
        <taxon>Spermatophyta</taxon>
        <taxon>Magnoliopsida</taxon>
        <taxon>eudicotyledons</taxon>
        <taxon>Gunneridae</taxon>
        <taxon>Pentapetalae</taxon>
        <taxon>rosids</taxon>
        <taxon>fabids</taxon>
        <taxon>Rosales</taxon>
        <taxon>Moraceae</taxon>
        <taxon>Ficeae</taxon>
        <taxon>Ficus</taxon>
    </lineage>
</organism>
<comment type="caution">
    <text evidence="1">The sequence shown here is derived from an EMBL/GenBank/DDBJ whole genome shotgun (WGS) entry which is preliminary data.</text>
</comment>
<dbReference type="PANTHER" id="PTHR47186">
    <property type="entry name" value="LEUCINE-RICH REPEAT-CONTAINING PROTEIN 57"/>
    <property type="match status" value="1"/>
</dbReference>
<gene>
    <name evidence="1" type="ORF">TIFTF001_043545</name>
</gene>
<evidence type="ECO:0000313" key="1">
    <source>
        <dbReference type="EMBL" id="GMN22603.1"/>
    </source>
</evidence>
<dbReference type="Gene3D" id="3.80.10.10">
    <property type="entry name" value="Ribonuclease Inhibitor"/>
    <property type="match status" value="1"/>
</dbReference>
<accession>A0AA87ZAL6</accession>
<dbReference type="SUPFAM" id="SSF52058">
    <property type="entry name" value="L domain-like"/>
    <property type="match status" value="1"/>
</dbReference>
<reference evidence="1" key="1">
    <citation type="submission" date="2023-07" db="EMBL/GenBank/DDBJ databases">
        <title>draft genome sequence of fig (Ficus carica).</title>
        <authorList>
            <person name="Takahashi T."/>
            <person name="Nishimura K."/>
        </authorList>
    </citation>
    <scope>NUCLEOTIDE SEQUENCE</scope>
</reference>
<dbReference type="PANTHER" id="PTHR47186:SF63">
    <property type="entry name" value="C-JID DOMAIN-CONTAINING PROTEIN"/>
    <property type="match status" value="1"/>
</dbReference>
<sequence>MDVSQKWLVHQASCLPHHAYVTLLASPLLTSPRQSLFTKACYPPSTGHSSTITRNHKFIVNSGSYKRFLQGFQALRVLNISRTRIRSLPPLQLSDLQAILQADCFALEELSAVGALSRLQVLGLCATRIRELPKEMENLINLRQANLSRTHFLKKIQAGIISTWTCLKVLDMGLSGYQWRTEEDTEEGQTTLKELECPWKLDPLSIRLIGPPNFDSETYVPWMRRIRRFQFFIGEAGNFFPTRHDKRRVIISWINLPEEWIAWFMMSTTSLVTNSCSRMCTLLPHFTTFSAVGFGSRTSPGGHFGDPVVPNLRILELKNLPSLMSLCTSKQTRPRLEQMNVLDCDDLSKLPLSIGNANTIKALFGI</sequence>
<protein>
    <submittedName>
        <fullName evidence="1">Uncharacterized protein</fullName>
    </submittedName>
</protein>
<dbReference type="InterPro" id="IPR032675">
    <property type="entry name" value="LRR_dom_sf"/>
</dbReference>
<keyword evidence="2" id="KW-1185">Reference proteome</keyword>
<evidence type="ECO:0000313" key="2">
    <source>
        <dbReference type="Proteomes" id="UP001187192"/>
    </source>
</evidence>